<dbReference type="AlphaFoldDB" id="A0A9X3ELV2"/>
<dbReference type="EMBL" id="JAPNKE010000002">
    <property type="protein sequence ID" value="MCY1006397.1"/>
    <property type="molecule type" value="Genomic_DNA"/>
</dbReference>
<gene>
    <name evidence="1" type="ORF">OV079_12665</name>
</gene>
<organism evidence="1 2">
    <name type="scientific">Nannocystis pusilla</name>
    <dbReference type="NCBI Taxonomy" id="889268"/>
    <lineage>
        <taxon>Bacteria</taxon>
        <taxon>Pseudomonadati</taxon>
        <taxon>Myxococcota</taxon>
        <taxon>Polyangia</taxon>
        <taxon>Nannocystales</taxon>
        <taxon>Nannocystaceae</taxon>
        <taxon>Nannocystis</taxon>
    </lineage>
</organism>
<protein>
    <submittedName>
        <fullName evidence="1">Uncharacterized protein</fullName>
    </submittedName>
</protein>
<comment type="caution">
    <text evidence="1">The sequence shown here is derived from an EMBL/GenBank/DDBJ whole genome shotgun (WGS) entry which is preliminary data.</text>
</comment>
<evidence type="ECO:0000313" key="2">
    <source>
        <dbReference type="Proteomes" id="UP001150924"/>
    </source>
</evidence>
<evidence type="ECO:0000313" key="1">
    <source>
        <dbReference type="EMBL" id="MCY1006397.1"/>
    </source>
</evidence>
<name>A0A9X3ELV2_9BACT</name>
<sequence length="153" mass="16173">MSIGALALAGVVMAAPGFTPDGPPIWTLAGATSLQRAEAATAIGQARAWLAARETIGDGECFAYDESVEVPGLLWRPDGRGRVAYVPPEVVEGPALAAWLAAERVRAIAVDREGPRAAWLRGQPERFTRLFSCRTATCEVFAVRAREGAASIP</sequence>
<dbReference type="RefSeq" id="WP_267768573.1">
    <property type="nucleotide sequence ID" value="NZ_JAPNKE010000002.1"/>
</dbReference>
<proteinExistence type="predicted"/>
<dbReference type="Proteomes" id="UP001150924">
    <property type="component" value="Unassembled WGS sequence"/>
</dbReference>
<accession>A0A9X3ELV2</accession>
<keyword evidence="2" id="KW-1185">Reference proteome</keyword>
<reference evidence="1" key="1">
    <citation type="submission" date="2022-11" db="EMBL/GenBank/DDBJ databases">
        <title>Minimal conservation of predation-associated metabolite biosynthetic gene clusters underscores biosynthetic potential of Myxococcota including descriptions for ten novel species: Archangium lansinium sp. nov., Myxococcus landrumus sp. nov., Nannocystis bai.</title>
        <authorList>
            <person name="Ahearne A."/>
            <person name="Stevens C."/>
            <person name="Phillips K."/>
        </authorList>
    </citation>
    <scope>NUCLEOTIDE SEQUENCE</scope>
    <source>
        <strain evidence="1">Na p29</strain>
    </source>
</reference>